<evidence type="ECO:0000313" key="2">
    <source>
        <dbReference type="Proteomes" id="UP000250234"/>
    </source>
</evidence>
<accession>A0A2X2VCT1</accession>
<evidence type="ECO:0000313" key="1">
    <source>
        <dbReference type="EMBL" id="SQC08498.1"/>
    </source>
</evidence>
<dbReference type="Proteomes" id="UP000250234">
    <property type="component" value="Unassembled WGS sequence"/>
</dbReference>
<dbReference type="RefSeq" id="WP_111936396.1">
    <property type="nucleotide sequence ID" value="NZ_CABEGM010000003.1"/>
</dbReference>
<dbReference type="AlphaFoldDB" id="A0A2X2VCT1"/>
<dbReference type="EMBL" id="UAWO01000002">
    <property type="protein sequence ID" value="SQC08498.1"/>
    <property type="molecule type" value="Genomic_DNA"/>
</dbReference>
<proteinExistence type="predicted"/>
<name>A0A2X2VCT1_CLOPF</name>
<reference evidence="1 2" key="1">
    <citation type="submission" date="2018-06" db="EMBL/GenBank/DDBJ databases">
        <authorList>
            <consortium name="Pathogen Informatics"/>
            <person name="Doyle S."/>
        </authorList>
    </citation>
    <scope>NUCLEOTIDE SEQUENCE [LARGE SCALE GENOMIC DNA]</scope>
    <source>
        <strain evidence="1 2">NCTC8081</strain>
    </source>
</reference>
<gene>
    <name evidence="1" type="primary">ctp34</name>
    <name evidence="1" type="ORF">NCTC8081_02428</name>
</gene>
<organism evidence="1 2">
    <name type="scientific">Clostridium perfringens</name>
    <dbReference type="NCBI Taxonomy" id="1502"/>
    <lineage>
        <taxon>Bacteria</taxon>
        <taxon>Bacillati</taxon>
        <taxon>Bacillota</taxon>
        <taxon>Clostridia</taxon>
        <taxon>Eubacteriales</taxon>
        <taxon>Clostridiaceae</taxon>
        <taxon>Clostridium</taxon>
    </lineage>
</organism>
<protein>
    <submittedName>
        <fullName evidence="1">Putative membrane-spanning permease</fullName>
    </submittedName>
</protein>
<sequence length="272" mass="31712">MFRQEFKKAFFNKKIIFLIILSILLLLFSAYKDLKDYIFLDYNAPDIRTFEDLQSIKQMVYNTLNKYNIWTSSMSIYSLFMPFLVTLCYATSYFDDISSKFIQFIDFRINHKKYVFIKYMVNGIMGGLSLVIPPLIYFILLCIFGHGDIYTASAAIGGLFDDILHSNPLVYLCIYFTIQFLFGFTYSTIALSISTLIKNKIAIILSPVVYFFIMTFVTENLNLRFMMPSNVTQFWAIAGGITRGSIFFQLIITTIVFSLIFFTFSRKECIYE</sequence>